<name>A0AAW2LR68_SESRA</name>
<evidence type="ECO:0000256" key="4">
    <source>
        <dbReference type="ARBA" id="ARBA00023054"/>
    </source>
</evidence>
<gene>
    <name evidence="11" type="ORF">Sradi_5347500</name>
</gene>
<dbReference type="Pfam" id="PF00225">
    <property type="entry name" value="Kinesin"/>
    <property type="match status" value="1"/>
</dbReference>
<protein>
    <submittedName>
        <fullName evidence="11">Kinesin-like protein KIN-12F</fullName>
    </submittedName>
</protein>
<evidence type="ECO:0000256" key="7">
    <source>
        <dbReference type="PROSITE-ProRule" id="PRU00283"/>
    </source>
</evidence>
<reference evidence="11" key="2">
    <citation type="journal article" date="2024" name="Plant">
        <title>Genomic evolution and insights into agronomic trait innovations of Sesamum species.</title>
        <authorList>
            <person name="Miao H."/>
            <person name="Wang L."/>
            <person name="Qu L."/>
            <person name="Liu H."/>
            <person name="Sun Y."/>
            <person name="Le M."/>
            <person name="Wang Q."/>
            <person name="Wei S."/>
            <person name="Zheng Y."/>
            <person name="Lin W."/>
            <person name="Duan Y."/>
            <person name="Cao H."/>
            <person name="Xiong S."/>
            <person name="Wang X."/>
            <person name="Wei L."/>
            <person name="Li C."/>
            <person name="Ma Q."/>
            <person name="Ju M."/>
            <person name="Zhao R."/>
            <person name="Li G."/>
            <person name="Mu C."/>
            <person name="Tian Q."/>
            <person name="Mei H."/>
            <person name="Zhang T."/>
            <person name="Gao T."/>
            <person name="Zhang H."/>
        </authorList>
    </citation>
    <scope>NUCLEOTIDE SEQUENCE</scope>
    <source>
        <strain evidence="11">G02</strain>
    </source>
</reference>
<evidence type="ECO:0000256" key="9">
    <source>
        <dbReference type="SAM" id="MobiDB-lite"/>
    </source>
</evidence>
<dbReference type="EMBL" id="JACGWJ010000024">
    <property type="protein sequence ID" value="KAL0320860.1"/>
    <property type="molecule type" value="Genomic_DNA"/>
</dbReference>
<sequence length="327" mass="36905">MAKPNSEISENSRFFGSISASVPFRNLLPKAKQKSVSTRRSKFRLGGENIAPIDPNIQIRDPPLSASVSFPKKSPSKLGSCPQKDEITASLVQEKEPEAPDPPVKVVVRIRPANGLGIGDTSVRIISKDSIAVAEKNYTFDSVWTQTRLSAMVDGPSASGLQGIVPRIFQNLFSEIQKEQGNSDGKQTNYQCRCSFLEVYDGKIGDLLDPTQRNLEIKDDTKNGFYVENLTEEYVTCYEDVTQILIKENNTMIQEENEKLKKQIEKLKRKHKMEMITMKQYLAESRLPEAALGPLYRQDSDTVHHDTIQDDDQAWRAEFGAIYQEHY</sequence>
<feature type="compositionally biased region" description="Basic residues" evidence="9">
    <location>
        <begin position="31"/>
        <end position="43"/>
    </location>
</feature>
<dbReference type="InterPro" id="IPR027417">
    <property type="entry name" value="P-loop_NTPase"/>
</dbReference>
<dbReference type="SUPFAM" id="SSF52540">
    <property type="entry name" value="P-loop containing nucleoside triphosphate hydrolases"/>
    <property type="match status" value="1"/>
</dbReference>
<comment type="caution">
    <text evidence="7">Lacks conserved residue(s) required for the propagation of feature annotation.</text>
</comment>
<keyword evidence="5" id="KW-0505">Motor protein</keyword>
<evidence type="ECO:0000256" key="8">
    <source>
        <dbReference type="SAM" id="Coils"/>
    </source>
</evidence>
<evidence type="ECO:0000256" key="2">
    <source>
        <dbReference type="ARBA" id="ARBA00022741"/>
    </source>
</evidence>
<dbReference type="PROSITE" id="PS50067">
    <property type="entry name" value="KINESIN_MOTOR_2"/>
    <property type="match status" value="1"/>
</dbReference>
<keyword evidence="2" id="KW-0547">Nucleotide-binding</keyword>
<feature type="domain" description="Kinesin motor" evidence="10">
    <location>
        <begin position="163"/>
        <end position="247"/>
    </location>
</feature>
<dbReference type="SMART" id="SM00129">
    <property type="entry name" value="KISc"/>
    <property type="match status" value="1"/>
</dbReference>
<reference evidence="11" key="1">
    <citation type="submission" date="2020-06" db="EMBL/GenBank/DDBJ databases">
        <authorList>
            <person name="Li T."/>
            <person name="Hu X."/>
            <person name="Zhang T."/>
            <person name="Song X."/>
            <person name="Zhang H."/>
            <person name="Dai N."/>
            <person name="Sheng W."/>
            <person name="Hou X."/>
            <person name="Wei L."/>
        </authorList>
    </citation>
    <scope>NUCLEOTIDE SEQUENCE</scope>
    <source>
        <strain evidence="11">G02</strain>
        <tissue evidence="11">Leaf</tissue>
    </source>
</reference>
<dbReference type="InterPro" id="IPR036961">
    <property type="entry name" value="Kinesin_motor_dom_sf"/>
</dbReference>
<evidence type="ECO:0000259" key="10">
    <source>
        <dbReference type="PROSITE" id="PS50067"/>
    </source>
</evidence>
<dbReference type="InterPro" id="IPR001752">
    <property type="entry name" value="Kinesin_motor_dom"/>
</dbReference>
<dbReference type="PANTHER" id="PTHR37739">
    <property type="entry name" value="KINESIN-LIKE PROTEIN KIN-12D"/>
    <property type="match status" value="1"/>
</dbReference>
<feature type="coiled-coil region" evidence="8">
    <location>
        <begin position="246"/>
        <end position="277"/>
    </location>
</feature>
<dbReference type="GO" id="GO:0003777">
    <property type="term" value="F:microtubule motor activity"/>
    <property type="evidence" value="ECO:0007669"/>
    <property type="project" value="InterPro"/>
</dbReference>
<accession>A0AAW2LR68</accession>
<keyword evidence="3" id="KW-0067">ATP-binding</keyword>
<proteinExistence type="inferred from homology"/>
<comment type="caution">
    <text evidence="11">The sequence shown here is derived from an EMBL/GenBank/DDBJ whole genome shotgun (WGS) entry which is preliminary data.</text>
</comment>
<dbReference type="AlphaFoldDB" id="A0AAW2LR68"/>
<dbReference type="Gene3D" id="3.40.850.10">
    <property type="entry name" value="Kinesin motor domain"/>
    <property type="match status" value="1"/>
</dbReference>
<evidence type="ECO:0000313" key="11">
    <source>
        <dbReference type="EMBL" id="KAL0320860.1"/>
    </source>
</evidence>
<dbReference type="PANTHER" id="PTHR37739:SF16">
    <property type="entry name" value="KINESIN-LIKE PROTEIN"/>
    <property type="match status" value="1"/>
</dbReference>
<dbReference type="GO" id="GO:0008017">
    <property type="term" value="F:microtubule binding"/>
    <property type="evidence" value="ECO:0007669"/>
    <property type="project" value="InterPro"/>
</dbReference>
<evidence type="ECO:0000256" key="1">
    <source>
        <dbReference type="ARBA" id="ARBA00022701"/>
    </source>
</evidence>
<evidence type="ECO:0000256" key="3">
    <source>
        <dbReference type="ARBA" id="ARBA00022840"/>
    </source>
</evidence>
<keyword evidence="1" id="KW-0493">Microtubule</keyword>
<keyword evidence="4 8" id="KW-0175">Coiled coil</keyword>
<dbReference type="InterPro" id="IPR044986">
    <property type="entry name" value="KIF15/KIN-12"/>
</dbReference>
<dbReference type="GO" id="GO:0005874">
    <property type="term" value="C:microtubule"/>
    <property type="evidence" value="ECO:0007669"/>
    <property type="project" value="UniProtKB-KW"/>
</dbReference>
<evidence type="ECO:0000256" key="5">
    <source>
        <dbReference type="ARBA" id="ARBA00023175"/>
    </source>
</evidence>
<dbReference type="GO" id="GO:0005524">
    <property type="term" value="F:ATP binding"/>
    <property type="evidence" value="ECO:0007669"/>
    <property type="project" value="UniProtKB-KW"/>
</dbReference>
<feature type="region of interest" description="Disordered" evidence="9">
    <location>
        <begin position="29"/>
        <end position="83"/>
    </location>
</feature>
<comment type="similarity">
    <text evidence="6">Belongs to the TRAFAC class myosin-kinesin ATPase superfamily. Kinesin family. KIN-12 subfamily.</text>
</comment>
<evidence type="ECO:0000256" key="6">
    <source>
        <dbReference type="ARBA" id="ARBA00034488"/>
    </source>
</evidence>
<organism evidence="11">
    <name type="scientific">Sesamum radiatum</name>
    <name type="common">Black benniseed</name>
    <dbReference type="NCBI Taxonomy" id="300843"/>
    <lineage>
        <taxon>Eukaryota</taxon>
        <taxon>Viridiplantae</taxon>
        <taxon>Streptophyta</taxon>
        <taxon>Embryophyta</taxon>
        <taxon>Tracheophyta</taxon>
        <taxon>Spermatophyta</taxon>
        <taxon>Magnoliopsida</taxon>
        <taxon>eudicotyledons</taxon>
        <taxon>Gunneridae</taxon>
        <taxon>Pentapetalae</taxon>
        <taxon>asterids</taxon>
        <taxon>lamiids</taxon>
        <taxon>Lamiales</taxon>
        <taxon>Pedaliaceae</taxon>
        <taxon>Sesamum</taxon>
    </lineage>
</organism>
<dbReference type="GO" id="GO:0007018">
    <property type="term" value="P:microtubule-based movement"/>
    <property type="evidence" value="ECO:0007669"/>
    <property type="project" value="InterPro"/>
</dbReference>